<keyword evidence="3" id="KW-0675">Receptor</keyword>
<name>A0A7K1XU82_9SPHI</name>
<evidence type="ECO:0000259" key="2">
    <source>
        <dbReference type="Pfam" id="PF14905"/>
    </source>
</evidence>
<dbReference type="EMBL" id="WVHS01000001">
    <property type="protein sequence ID" value="MXV14510.1"/>
    <property type="molecule type" value="Genomic_DNA"/>
</dbReference>
<evidence type="ECO:0000313" key="3">
    <source>
        <dbReference type="EMBL" id="MXV14510.1"/>
    </source>
</evidence>
<dbReference type="Pfam" id="PF13620">
    <property type="entry name" value="CarboxypepD_reg"/>
    <property type="match status" value="1"/>
</dbReference>
<reference evidence="3 4" key="1">
    <citation type="submission" date="2019-11" db="EMBL/GenBank/DDBJ databases">
        <title>Pedobacter sp. HMF7056 Genome sequencing and assembly.</title>
        <authorList>
            <person name="Kang H."/>
            <person name="Kim H."/>
            <person name="Joh K."/>
        </authorList>
    </citation>
    <scope>NUCLEOTIDE SEQUENCE [LARGE SCALE GENOMIC DNA]</scope>
    <source>
        <strain evidence="3 4">HMF7056</strain>
    </source>
</reference>
<protein>
    <submittedName>
        <fullName evidence="3">TonB-dependent receptor</fullName>
    </submittedName>
</protein>
<gene>
    <name evidence="3" type="ORF">GS398_04305</name>
</gene>
<accession>A0A7K1XU82</accession>
<keyword evidence="1" id="KW-0732">Signal</keyword>
<evidence type="ECO:0000256" key="1">
    <source>
        <dbReference type="SAM" id="SignalP"/>
    </source>
</evidence>
<proteinExistence type="predicted"/>
<feature type="chain" id="PRO_5029472119" evidence="1">
    <location>
        <begin position="25"/>
        <end position="930"/>
    </location>
</feature>
<dbReference type="Proteomes" id="UP000451233">
    <property type="component" value="Unassembled WGS sequence"/>
</dbReference>
<keyword evidence="4" id="KW-1185">Reference proteome</keyword>
<dbReference type="Pfam" id="PF14905">
    <property type="entry name" value="OMP_b-brl_3"/>
    <property type="match status" value="1"/>
</dbReference>
<comment type="caution">
    <text evidence="3">The sequence shown here is derived from an EMBL/GenBank/DDBJ whole genome shotgun (WGS) entry which is preliminary data.</text>
</comment>
<dbReference type="InterPro" id="IPR041700">
    <property type="entry name" value="OMP_b-brl_3"/>
</dbReference>
<sequence length="930" mass="103225">MRRTIIFLLCIAIFAFLTPTRGFSQDAKGVISATIIDSATRKPVTYASVSVFRAADTVLLTYRLSDDKGGFRIPSLPVATRLRLVVTFIGYAVHRKEFQLTAEQPQLNLGNIALNPSLLSLDEVMIRAERPPVMVRKDTIEFNAASFKTLPDALVEDLLRKLPGVNVDKDGNIVVNGRRVSTIYVDGKDFFGGDPKIATRNLPANTIEKVQVSNDQEALKVNPFLPEAEIPQVINLKLKPGIKKGAFGKLYAGGGVRGKAEAGGLLNIFRDTTQVSLLGYGNNLNKAGFAFADLRTAGGFGRSGWGTANGNGAGGLNIDGVPFGGYGSGVIRSGGGGANFNTMLSKKLSFSLNYFYGVTNSDYDELRNTLQTYSDTSLNTRRTMTQGSKVYGHMIGTKVKYQFSPRVTLEFRPSLLLNGENTGQVSFTNSISSIKGLASESTNNQRSDNDGYVYRHVAILNVDFKEKGRRLFAFNFMNADDSGTDQYNLADNRFYEPVTSYTLNQLRRTDAHNLNNQVLATYTDPLSKTITFNASFSGAYFSNRNNVGTYTPGPGEEYTVLLPAFSQDFMRKGVRVNPGASVRWSINKLTITPGIGFQLLTADNHFSSSPVLTQRFFYWLPQLDIARGILSASYQRRFSEPAAANLQPVANNTNPLLVRQGNPALKPMLSDYLTLGLRKYDTQRLATYYANVNATFNNNATILSRTVSQSGVQTTYPINAGGTWALGSNLSFQKDKKFSENRQFSLIVSNSLSFNRSLVLLNSVRSDYSVLNLRPSGEFRLNLNDKFELNEAYSFTRYNSRYESAEFSSQSLTYHDSRSELILRPGAGNFVWETTMDYRYNSNAIPGLLKSYYRWNAAVTYIFLKGRRGQLKLAVNDILDQNIVASRVVRENLTEDMQGSTIRRYGLLTFTYNIRSFGEKVGGRNQLFKF</sequence>
<organism evidence="3 4">
    <name type="scientific">Hufsiella ginkgonis</name>
    <dbReference type="NCBI Taxonomy" id="2695274"/>
    <lineage>
        <taxon>Bacteria</taxon>
        <taxon>Pseudomonadati</taxon>
        <taxon>Bacteroidota</taxon>
        <taxon>Sphingobacteriia</taxon>
        <taxon>Sphingobacteriales</taxon>
        <taxon>Sphingobacteriaceae</taxon>
        <taxon>Hufsiella</taxon>
    </lineage>
</organism>
<evidence type="ECO:0000313" key="4">
    <source>
        <dbReference type="Proteomes" id="UP000451233"/>
    </source>
</evidence>
<dbReference type="AlphaFoldDB" id="A0A7K1XU82"/>
<feature type="signal peptide" evidence="1">
    <location>
        <begin position="1"/>
        <end position="24"/>
    </location>
</feature>
<dbReference type="RefSeq" id="WP_160905477.1">
    <property type="nucleotide sequence ID" value="NZ_WVHS01000001.1"/>
</dbReference>
<feature type="domain" description="Outer membrane protein beta-barrel" evidence="2">
    <location>
        <begin position="463"/>
        <end position="812"/>
    </location>
</feature>
<dbReference type="SUPFAM" id="SSF56935">
    <property type="entry name" value="Porins"/>
    <property type="match status" value="1"/>
</dbReference>